<evidence type="ECO:0000256" key="11">
    <source>
        <dbReference type="ARBA" id="ARBA00055070"/>
    </source>
</evidence>
<dbReference type="GO" id="GO:0009083">
    <property type="term" value="P:branched-chain amino acid catabolic process"/>
    <property type="evidence" value="ECO:0007669"/>
    <property type="project" value="UniProtKB-KW"/>
</dbReference>
<evidence type="ECO:0000256" key="13">
    <source>
        <dbReference type="ARBA" id="ARBA00076026"/>
    </source>
</evidence>
<dbReference type="Proteomes" id="UP000616769">
    <property type="component" value="Unassembled WGS sequence"/>
</dbReference>
<evidence type="ECO:0000256" key="5">
    <source>
        <dbReference type="ARBA" id="ARBA00022630"/>
    </source>
</evidence>
<evidence type="ECO:0000313" key="22">
    <source>
        <dbReference type="Proteomes" id="UP000616769"/>
    </source>
</evidence>
<comment type="cofactor">
    <cofactor evidence="1 14">
        <name>FAD</name>
        <dbReference type="ChEBI" id="CHEBI:57692"/>
    </cofactor>
</comment>
<dbReference type="VEuPathDB" id="VectorBase:SSCA010102"/>
<dbReference type="InterPro" id="IPR009075">
    <property type="entry name" value="AcylCo_DH/oxidase_C"/>
</dbReference>
<evidence type="ECO:0000256" key="10">
    <source>
        <dbReference type="ARBA" id="ARBA00052552"/>
    </source>
</evidence>
<dbReference type="InterPro" id="IPR036250">
    <property type="entry name" value="AcylCo_DH-like_C"/>
</dbReference>
<comment type="function">
    <text evidence="11">Isobutyryl-CoA dehydrogenase which catalyzes the conversion of 2-methylpropanoyl-CoA to (2E)-2-methylpropenoyl-CoA in the valine catabolic pathway. To a lesser extent, also able to catalyze the oxidation of (2S)-2-methylbutanoyl-CoA.</text>
</comment>
<evidence type="ECO:0000256" key="1">
    <source>
        <dbReference type="ARBA" id="ARBA00001974"/>
    </source>
</evidence>
<dbReference type="GO" id="GO:0003853">
    <property type="term" value="F:short-chain 2-methyl fatty acyl-CoA dehydrogenase activity"/>
    <property type="evidence" value="ECO:0007669"/>
    <property type="project" value="UniProtKB-EC"/>
</dbReference>
<comment type="similarity">
    <text evidence="3 14">Belongs to the acyl-CoA dehydrogenase family.</text>
</comment>
<comment type="pathway">
    <text evidence="2">Amino-acid degradation; L-valine degradation.</text>
</comment>
<feature type="domain" description="Acyl-CoA dehydrogenase/oxidase C-terminal" evidence="15">
    <location>
        <begin position="265"/>
        <end position="420"/>
    </location>
</feature>
<accession>A0A132ADY1</accession>
<feature type="domain" description="Acyl-CoA oxidase/dehydrogenase middle" evidence="16">
    <location>
        <begin position="160"/>
        <end position="253"/>
    </location>
</feature>
<dbReference type="PANTHER" id="PTHR43831">
    <property type="entry name" value="ISOBUTYRYL-COA DEHYDROGENASE"/>
    <property type="match status" value="1"/>
</dbReference>
<evidence type="ECO:0000256" key="12">
    <source>
        <dbReference type="ARBA" id="ARBA00071686"/>
    </source>
</evidence>
<evidence type="ECO:0000256" key="8">
    <source>
        <dbReference type="ARBA" id="ARBA00049552"/>
    </source>
</evidence>
<evidence type="ECO:0000256" key="2">
    <source>
        <dbReference type="ARBA" id="ARBA00005109"/>
    </source>
</evidence>
<dbReference type="PIRSF" id="PIRSF016578">
    <property type="entry name" value="HsaA"/>
    <property type="match status" value="1"/>
</dbReference>
<evidence type="ECO:0000259" key="16">
    <source>
        <dbReference type="Pfam" id="PF02770"/>
    </source>
</evidence>
<evidence type="ECO:0000256" key="3">
    <source>
        <dbReference type="ARBA" id="ARBA00009347"/>
    </source>
</evidence>
<proteinExistence type="inferred from homology"/>
<dbReference type="InterPro" id="IPR006091">
    <property type="entry name" value="Acyl-CoA_Oxase/DH_mid-dom"/>
</dbReference>
<evidence type="ECO:0000256" key="7">
    <source>
        <dbReference type="ARBA" id="ARBA00023002"/>
    </source>
</evidence>
<dbReference type="InterPro" id="IPR037069">
    <property type="entry name" value="AcylCoA_DH/ox_N_sf"/>
</dbReference>
<comment type="catalytic activity">
    <reaction evidence="10">
        <text>2-methylpropanoyl-CoA + oxidized [electron-transfer flavoprotein] + H(+) = 2-methylpropenoyl-CoA + reduced [electron-transfer flavoprotein]</text>
        <dbReference type="Rhea" id="RHEA:44180"/>
        <dbReference type="Rhea" id="RHEA-COMP:10685"/>
        <dbReference type="Rhea" id="RHEA-COMP:10686"/>
        <dbReference type="ChEBI" id="CHEBI:15378"/>
        <dbReference type="ChEBI" id="CHEBI:57338"/>
        <dbReference type="ChEBI" id="CHEBI:57692"/>
        <dbReference type="ChEBI" id="CHEBI:58307"/>
        <dbReference type="ChEBI" id="CHEBI:62500"/>
        <dbReference type="EC" id="1.3.8.5"/>
    </reaction>
    <physiologicalReaction direction="left-to-right" evidence="10">
        <dbReference type="Rhea" id="RHEA:44181"/>
    </physiologicalReaction>
</comment>
<dbReference type="AlphaFoldDB" id="A0A132ADY1"/>
<evidence type="ECO:0000313" key="20">
    <source>
        <dbReference type="EnsemblMetazoa" id="KAF7490642.1"/>
    </source>
</evidence>
<organism evidence="19 22">
    <name type="scientific">Sarcoptes scabiei</name>
    <name type="common">Itch mite</name>
    <name type="synonym">Acarus scabiei</name>
    <dbReference type="NCBI Taxonomy" id="52283"/>
    <lineage>
        <taxon>Eukaryota</taxon>
        <taxon>Metazoa</taxon>
        <taxon>Ecdysozoa</taxon>
        <taxon>Arthropoda</taxon>
        <taxon>Chelicerata</taxon>
        <taxon>Arachnida</taxon>
        <taxon>Acari</taxon>
        <taxon>Acariformes</taxon>
        <taxon>Sarcoptiformes</taxon>
        <taxon>Astigmata</taxon>
        <taxon>Psoroptidia</taxon>
        <taxon>Sarcoptoidea</taxon>
        <taxon>Sarcoptidae</taxon>
        <taxon>Sarcoptinae</taxon>
        <taxon>Sarcoptes</taxon>
    </lineage>
</organism>
<dbReference type="EMBL" id="JXLN01013225">
    <property type="protein sequence ID" value="KPM09184.1"/>
    <property type="molecule type" value="Genomic_DNA"/>
</dbReference>
<dbReference type="InterPro" id="IPR013786">
    <property type="entry name" value="AcylCoA_DH/ox_N"/>
</dbReference>
<dbReference type="GO" id="GO:0050660">
    <property type="term" value="F:flavin adenine dinucleotide binding"/>
    <property type="evidence" value="ECO:0007669"/>
    <property type="project" value="InterPro"/>
</dbReference>
<dbReference type="PANTHER" id="PTHR43831:SF1">
    <property type="entry name" value="ISOBUTYRYL-COA DEHYDROGENASE, MITOCHONDRIAL"/>
    <property type="match status" value="1"/>
</dbReference>
<dbReference type="SUPFAM" id="SSF47203">
    <property type="entry name" value="Acyl-CoA dehydrogenase C-terminal domain-like"/>
    <property type="match status" value="1"/>
</dbReference>
<dbReference type="Gene3D" id="1.20.140.10">
    <property type="entry name" value="Butyryl-CoA Dehydrogenase, subunit A, domain 3"/>
    <property type="match status" value="1"/>
</dbReference>
<name>A0A132ADY1_SARSC</name>
<reference evidence="19 22" key="1">
    <citation type="journal article" date="2015" name="Parasit. Vectors">
        <title>Draft genome of the scabies mite.</title>
        <authorList>
            <person name="Rider S.D.Jr."/>
            <person name="Morgan M.S."/>
            <person name="Arlian L.G."/>
        </authorList>
    </citation>
    <scope>NUCLEOTIDE SEQUENCE [LARGE SCALE GENOMIC DNA]</scope>
    <source>
        <strain evidence="19">Arlian Lab</strain>
    </source>
</reference>
<dbReference type="OrthoDB" id="10254877at2759"/>
<keyword evidence="4" id="KW-0101">Branched-chain amino acid catabolism</keyword>
<comment type="catalytic activity">
    <reaction evidence="9">
        <text>propanoyl-CoA + oxidized [electron-transfer flavoprotein] + H(+) = acryloyl-CoA + reduced [electron-transfer flavoprotein]</text>
        <dbReference type="Rhea" id="RHEA:31287"/>
        <dbReference type="Rhea" id="RHEA-COMP:10685"/>
        <dbReference type="Rhea" id="RHEA-COMP:10686"/>
        <dbReference type="ChEBI" id="CHEBI:15378"/>
        <dbReference type="ChEBI" id="CHEBI:57367"/>
        <dbReference type="ChEBI" id="CHEBI:57392"/>
        <dbReference type="ChEBI" id="CHEBI:57692"/>
        <dbReference type="ChEBI" id="CHEBI:58307"/>
    </reaction>
    <physiologicalReaction direction="left-to-right" evidence="9">
        <dbReference type="Rhea" id="RHEA:31288"/>
    </physiologicalReaction>
</comment>
<dbReference type="InterPro" id="IPR009100">
    <property type="entry name" value="AcylCoA_DH/oxidase_NM_dom_sf"/>
</dbReference>
<dbReference type="FunFam" id="2.40.110.10:FF:000001">
    <property type="entry name" value="Acyl-CoA dehydrogenase, mitochondrial"/>
    <property type="match status" value="1"/>
</dbReference>
<reference evidence="20" key="4">
    <citation type="submission" date="2022-06" db="UniProtKB">
        <authorList>
            <consortium name="EnsemblMetazoa"/>
        </authorList>
    </citation>
    <scope>IDENTIFICATION</scope>
</reference>
<dbReference type="InterPro" id="IPR046373">
    <property type="entry name" value="Acyl-CoA_Oxase/DH_mid-dom_sf"/>
</dbReference>
<evidence type="ECO:0000313" key="19">
    <source>
        <dbReference type="EMBL" id="KPM09184.1"/>
    </source>
</evidence>
<evidence type="ECO:0000256" key="9">
    <source>
        <dbReference type="ARBA" id="ARBA00050268"/>
    </source>
</evidence>
<dbReference type="InterPro" id="IPR052547">
    <property type="entry name" value="Mito_Isobutyryl-CoADH"/>
</dbReference>
<reference evidence="21" key="2">
    <citation type="journal article" date="2020" name="PLoS Negl. Trop. Dis.">
        <title>High-quality nuclear genome for Sarcoptes scabiei-A critical resource for a neglected parasite.</title>
        <authorList>
            <person name="Korhonen P.K."/>
            <person name="Gasser R.B."/>
            <person name="Ma G."/>
            <person name="Wang T."/>
            <person name="Stroehlein A.J."/>
            <person name="Young N.D."/>
            <person name="Ang C.S."/>
            <person name="Fernando D.D."/>
            <person name="Lu H.C."/>
            <person name="Taylor S."/>
            <person name="Reynolds S.L."/>
            <person name="Mofiz E."/>
            <person name="Najaraj S.H."/>
            <person name="Gowda H."/>
            <person name="Madugundu A."/>
            <person name="Renuse S."/>
            <person name="Holt D."/>
            <person name="Pandey A."/>
            <person name="Papenfuss A.T."/>
            <person name="Fischer K."/>
        </authorList>
    </citation>
    <scope>NUCLEOTIDE SEQUENCE [LARGE SCALE GENOMIC DNA]</scope>
</reference>
<evidence type="ECO:0000256" key="4">
    <source>
        <dbReference type="ARBA" id="ARBA00022456"/>
    </source>
</evidence>
<dbReference type="FunFam" id="1.20.140.10:FF:000001">
    <property type="entry name" value="Acyl-CoA dehydrogenase"/>
    <property type="match status" value="1"/>
</dbReference>
<feature type="domain" description="Acyl-CoA dehydrogenase/oxidase N-terminal" evidence="17">
    <location>
        <begin position="45"/>
        <end position="153"/>
    </location>
</feature>
<evidence type="ECO:0000259" key="15">
    <source>
        <dbReference type="Pfam" id="PF00441"/>
    </source>
</evidence>
<evidence type="ECO:0000256" key="6">
    <source>
        <dbReference type="ARBA" id="ARBA00022827"/>
    </source>
</evidence>
<evidence type="ECO:0000259" key="17">
    <source>
        <dbReference type="Pfam" id="PF02771"/>
    </source>
</evidence>
<dbReference type="Proteomes" id="UP000070412">
    <property type="component" value="Unassembled WGS sequence"/>
</dbReference>
<dbReference type="EnsemblMetazoa" id="SSS_5399s_mrna">
    <property type="protein sequence ID" value="KAF7490642.1"/>
    <property type="gene ID" value="SSS_5399"/>
</dbReference>
<evidence type="ECO:0000256" key="14">
    <source>
        <dbReference type="RuleBase" id="RU362125"/>
    </source>
</evidence>
<dbReference type="Pfam" id="PF02770">
    <property type="entry name" value="Acyl-CoA_dh_M"/>
    <property type="match status" value="1"/>
</dbReference>
<dbReference type="GO" id="GO:0005739">
    <property type="term" value="C:mitochondrion"/>
    <property type="evidence" value="ECO:0007669"/>
    <property type="project" value="TreeGrafter"/>
</dbReference>
<keyword evidence="5 14" id="KW-0285">Flavoprotein</keyword>
<comment type="catalytic activity">
    <reaction evidence="8">
        <text>(2S)-2-methylbutanoyl-CoA + oxidized [electron-transfer flavoprotein] + H(+) = (2E)-2-methylbut-2-enoyl-CoA + reduced [electron-transfer flavoprotein]</text>
        <dbReference type="Rhea" id="RHEA:48256"/>
        <dbReference type="Rhea" id="RHEA-COMP:10685"/>
        <dbReference type="Rhea" id="RHEA-COMP:10686"/>
        <dbReference type="ChEBI" id="CHEBI:15378"/>
        <dbReference type="ChEBI" id="CHEBI:57337"/>
        <dbReference type="ChEBI" id="CHEBI:57692"/>
        <dbReference type="ChEBI" id="CHEBI:58307"/>
        <dbReference type="ChEBI" id="CHEBI:88166"/>
    </reaction>
    <physiologicalReaction direction="left-to-right" evidence="8">
        <dbReference type="Rhea" id="RHEA:48257"/>
    </physiologicalReaction>
</comment>
<gene>
    <name evidence="19" type="ORF">QR98_0077170</name>
    <name evidence="18" type="ORF">SSS_5399</name>
</gene>
<evidence type="ECO:0000313" key="18">
    <source>
        <dbReference type="EMBL" id="KAF7490642.1"/>
    </source>
</evidence>
<dbReference type="Pfam" id="PF00441">
    <property type="entry name" value="Acyl-CoA_dh_1"/>
    <property type="match status" value="1"/>
</dbReference>
<keyword evidence="21" id="KW-1185">Reference proteome</keyword>
<keyword evidence="7 14" id="KW-0560">Oxidoreductase</keyword>
<dbReference type="SUPFAM" id="SSF56645">
    <property type="entry name" value="Acyl-CoA dehydrogenase NM domain-like"/>
    <property type="match status" value="1"/>
</dbReference>
<protein>
    <recommendedName>
        <fullName evidence="12">Isobutyryl-CoA dehydrogenase, mitochondrial</fullName>
    </recommendedName>
    <alternativeName>
        <fullName evidence="13">Acyl-CoA dehydrogenase family member 8</fullName>
    </alternativeName>
</protein>
<sequence length="426" mass="47355">MIRNSSFIARNCLKANPWNTIGSSGLKRISSLRGTIIDPAFDLNDDEKQLQETAYQFALKEFRPRMREWDQNEHFPREEIKKCADLGFGGIYVPIEDGGSGLSRLETSIVFEALSQGCVSTTALITIHNMCSYILSHFGCDQLKKRYLKDIVEFNKMASYCLTEPGAGSDAGNLQTTAVEKDDHYILNGSKAFISGGGDSDVYFVMCRTGEKGPKGISCMILEKGFKGLSFGKKESKLGWNSQPTRAVIMEDCVVPKENLVGELNQGFKIAMEALNGGRINVSSCSLGAAQWAMNAAIEYTMDRKQFQKSILSFQNTQFKLASMAAELLASRLIVRAAARNLDNLVNKVDTENVYPVPSLVAAGKLIATEKAYQIIDQCLQLFGGYGYLKDYPVQQLLRDSRVHRILEGTNEIMQLIIARDFQKLH</sequence>
<dbReference type="Pfam" id="PF02771">
    <property type="entry name" value="Acyl-CoA_dh_N"/>
    <property type="match status" value="1"/>
</dbReference>
<dbReference type="EMBL" id="WVUK01000062">
    <property type="protein sequence ID" value="KAF7490642.1"/>
    <property type="molecule type" value="Genomic_DNA"/>
</dbReference>
<dbReference type="Gene3D" id="2.40.110.10">
    <property type="entry name" value="Butyryl-CoA Dehydrogenase, subunit A, domain 2"/>
    <property type="match status" value="1"/>
</dbReference>
<evidence type="ECO:0000313" key="21">
    <source>
        <dbReference type="Proteomes" id="UP000070412"/>
    </source>
</evidence>
<reference evidence="18" key="3">
    <citation type="submission" date="2020-01" db="EMBL/GenBank/DDBJ databases">
        <authorList>
            <person name="Korhonen P.K.K."/>
            <person name="Guangxu M.G."/>
            <person name="Wang T.W."/>
            <person name="Stroehlein A.J.S."/>
            <person name="Young N.D."/>
            <person name="Ang C.-S.A."/>
            <person name="Fernando D.W.F."/>
            <person name="Lu H.L."/>
            <person name="Taylor S.T."/>
            <person name="Ehtesham M.E.M."/>
            <person name="Najaraj S.H.N."/>
            <person name="Harsha G.H.G."/>
            <person name="Madugundu A.M."/>
            <person name="Renuse S.R."/>
            <person name="Holt D.H."/>
            <person name="Pandey A.P."/>
            <person name="Papenfuss A.P."/>
            <person name="Gasser R.B.G."/>
            <person name="Fischer K.F."/>
        </authorList>
    </citation>
    <scope>NUCLEOTIDE SEQUENCE</scope>
    <source>
        <strain evidence="18">SSS_KF_BRIS2020</strain>
    </source>
</reference>
<keyword evidence="6 14" id="KW-0274">FAD</keyword>
<dbReference type="Gene3D" id="1.10.540.10">
    <property type="entry name" value="Acyl-CoA dehydrogenase/oxidase, N-terminal domain"/>
    <property type="match status" value="1"/>
</dbReference>